<evidence type="ECO:0000313" key="1">
    <source>
        <dbReference type="EMBL" id="MCC2191468.1"/>
    </source>
</evidence>
<keyword evidence="2" id="KW-1185">Reference proteome</keyword>
<name>A0AAE3DVX1_9FIRM</name>
<accession>A0AAE3DVX1</accession>
<dbReference type="InterPro" id="IPR053161">
    <property type="entry name" value="Ulvan_degrading_GH"/>
</dbReference>
<dbReference type="AlphaFoldDB" id="A0AAE3DVX1"/>
<dbReference type="InterPro" id="IPR029062">
    <property type="entry name" value="Class_I_gatase-like"/>
</dbReference>
<proteinExistence type="predicted"/>
<gene>
    <name evidence="1" type="ORF">LKD71_17030</name>
</gene>
<sequence length="490" mass="57060">MLSELYGVTGWEFDFRGHKLAGDWQAALGVTVRVHHLTWTSMAGEAKRDYPASIGYQSPWYKEYPLIENYFSRLNTVLSRGKAVVKIGVIHPIESYWLYWGNKEQTQGLRDEMDERFKKLTEWLLFGLIDFDFISESLWKSQTPDDALLSDEAFSVGKMKYETILVPNCLTLRSSTLERLKVFQKKGGRVVFLGELPRFIDAIPSDEAEVFSESCEKIHFAKENVLNVLQKERLLDVHDQSGMRTANLIYQLREEKDREWLFFAHCNAMPNPDLPKREDLVIEINGIYEPVRYDAMTGECCESVYFHKEGKTVIRQTVYDHDSLLYSLKPAAEEKEDEKTEAAEKEYEELELESYLDAELAEPNVLVLDLAEVKVEEEPWQKEEEILRLDNKLRERFGYPKREEAFPQPWVMAEKDKESHLIQLRFKIFSDIEAEKTALALEEVKNTRLFLNGEEISTKADGYYVDRSIAKVPLPRLHRGEKYPDHTGKI</sequence>
<dbReference type="Gene3D" id="3.40.50.880">
    <property type="match status" value="1"/>
</dbReference>
<dbReference type="PANTHER" id="PTHR36848">
    <property type="entry name" value="DNA-BINDING PROTEIN (PUTATIVE SECRETED PROTEIN)-RELATED"/>
    <property type="match status" value="1"/>
</dbReference>
<evidence type="ECO:0008006" key="3">
    <source>
        <dbReference type="Google" id="ProtNLM"/>
    </source>
</evidence>
<dbReference type="CDD" id="cd03143">
    <property type="entry name" value="A4_beta-galactosidase_middle_domain"/>
    <property type="match status" value="1"/>
</dbReference>
<evidence type="ECO:0000313" key="2">
    <source>
        <dbReference type="Proteomes" id="UP001197875"/>
    </source>
</evidence>
<dbReference type="RefSeq" id="WP_227616311.1">
    <property type="nucleotide sequence ID" value="NZ_JAJEPR010000058.1"/>
</dbReference>
<organism evidence="1 2">
    <name type="scientific">Fusicatenibacter faecihominis</name>
    <dbReference type="NCBI Taxonomy" id="2881276"/>
    <lineage>
        <taxon>Bacteria</taxon>
        <taxon>Bacillati</taxon>
        <taxon>Bacillota</taxon>
        <taxon>Clostridia</taxon>
        <taxon>Lachnospirales</taxon>
        <taxon>Lachnospiraceae</taxon>
        <taxon>Fusicatenibacter</taxon>
    </lineage>
</organism>
<protein>
    <recommendedName>
        <fullName evidence="3">Beta-galactosidase</fullName>
    </recommendedName>
</protein>
<dbReference type="EMBL" id="JAJEPR010000058">
    <property type="protein sequence ID" value="MCC2191468.1"/>
    <property type="molecule type" value="Genomic_DNA"/>
</dbReference>
<dbReference type="PANTHER" id="PTHR36848:SF2">
    <property type="entry name" value="SECRETED PROTEIN"/>
    <property type="match status" value="1"/>
</dbReference>
<comment type="caution">
    <text evidence="1">The sequence shown here is derived from an EMBL/GenBank/DDBJ whole genome shotgun (WGS) entry which is preliminary data.</text>
</comment>
<dbReference type="Proteomes" id="UP001197875">
    <property type="component" value="Unassembled WGS sequence"/>
</dbReference>
<reference evidence="1 2" key="1">
    <citation type="submission" date="2021-10" db="EMBL/GenBank/DDBJ databases">
        <title>Anaerobic single-cell dispensing facilitates the cultivation of human gut bacteria.</title>
        <authorList>
            <person name="Afrizal A."/>
        </authorList>
    </citation>
    <scope>NUCLEOTIDE SEQUENCE [LARGE SCALE GENOMIC DNA]</scope>
    <source>
        <strain evidence="1 2">CLA-AA-H277</strain>
    </source>
</reference>